<evidence type="ECO:0000313" key="10">
    <source>
        <dbReference type="Proteomes" id="UP000177905"/>
    </source>
</evidence>
<evidence type="ECO:0000313" key="9">
    <source>
        <dbReference type="EMBL" id="OGC14989.1"/>
    </source>
</evidence>
<feature type="transmembrane region" description="Helical" evidence="7">
    <location>
        <begin position="71"/>
        <end position="90"/>
    </location>
</feature>
<evidence type="ECO:0000256" key="3">
    <source>
        <dbReference type="ARBA" id="ARBA00022475"/>
    </source>
</evidence>
<dbReference type="Pfam" id="PF02308">
    <property type="entry name" value="MgtC"/>
    <property type="match status" value="1"/>
</dbReference>
<feature type="domain" description="MgtC/SapB/SrpB/YhiD N-terminal" evidence="8">
    <location>
        <begin position="19"/>
        <end position="143"/>
    </location>
</feature>
<dbReference type="AlphaFoldDB" id="A0A1F4S3L1"/>
<dbReference type="PANTHER" id="PTHR33778:SF1">
    <property type="entry name" value="MAGNESIUM TRANSPORTER YHID-RELATED"/>
    <property type="match status" value="1"/>
</dbReference>
<evidence type="ECO:0000256" key="4">
    <source>
        <dbReference type="ARBA" id="ARBA00022692"/>
    </source>
</evidence>
<dbReference type="PANTHER" id="PTHR33778">
    <property type="entry name" value="PROTEIN MGTC"/>
    <property type="match status" value="1"/>
</dbReference>
<reference evidence="9 10" key="1">
    <citation type="journal article" date="2016" name="Nat. Commun.">
        <title>Thousands of microbial genomes shed light on interconnected biogeochemical processes in an aquifer system.</title>
        <authorList>
            <person name="Anantharaman K."/>
            <person name="Brown C.T."/>
            <person name="Hug L.A."/>
            <person name="Sharon I."/>
            <person name="Castelle C.J."/>
            <person name="Probst A.J."/>
            <person name="Thomas B.C."/>
            <person name="Singh A."/>
            <person name="Wilkins M.J."/>
            <person name="Karaoz U."/>
            <person name="Brodie E.L."/>
            <person name="Williams K.H."/>
            <person name="Hubbard S.S."/>
            <person name="Banfield J.F."/>
        </authorList>
    </citation>
    <scope>NUCLEOTIDE SEQUENCE [LARGE SCALE GENOMIC DNA]</scope>
</reference>
<comment type="similarity">
    <text evidence="2">Belongs to the MgtC/SapB family.</text>
</comment>
<accession>A0A1F4S3L1</accession>
<evidence type="ECO:0000256" key="2">
    <source>
        <dbReference type="ARBA" id="ARBA00009298"/>
    </source>
</evidence>
<evidence type="ECO:0000256" key="5">
    <source>
        <dbReference type="ARBA" id="ARBA00022989"/>
    </source>
</evidence>
<keyword evidence="3" id="KW-1003">Cell membrane</keyword>
<feature type="transmembrane region" description="Helical" evidence="7">
    <location>
        <begin position="14"/>
        <end position="31"/>
    </location>
</feature>
<evidence type="ECO:0000256" key="7">
    <source>
        <dbReference type="SAM" id="Phobius"/>
    </source>
</evidence>
<keyword evidence="4 7" id="KW-0812">Transmembrane</keyword>
<feature type="transmembrane region" description="Helical" evidence="7">
    <location>
        <begin position="97"/>
        <end position="114"/>
    </location>
</feature>
<dbReference type="InterPro" id="IPR049177">
    <property type="entry name" value="MgtC_SapB_SrpB_YhiD_N"/>
</dbReference>
<keyword evidence="6 7" id="KW-0472">Membrane</keyword>
<evidence type="ECO:0000256" key="1">
    <source>
        <dbReference type="ARBA" id="ARBA00004651"/>
    </source>
</evidence>
<gene>
    <name evidence="9" type="ORF">A2290_01515</name>
</gene>
<keyword evidence="5 7" id="KW-1133">Transmembrane helix</keyword>
<dbReference type="Proteomes" id="UP000177905">
    <property type="component" value="Unassembled WGS sequence"/>
</dbReference>
<comment type="caution">
    <text evidence="9">The sequence shown here is derived from an EMBL/GenBank/DDBJ whole genome shotgun (WGS) entry which is preliminary data.</text>
</comment>
<feature type="transmembrane region" description="Helical" evidence="7">
    <location>
        <begin position="43"/>
        <end position="65"/>
    </location>
</feature>
<dbReference type="PRINTS" id="PR01837">
    <property type="entry name" value="MGTCSAPBPROT"/>
</dbReference>
<evidence type="ECO:0000259" key="8">
    <source>
        <dbReference type="Pfam" id="PF02308"/>
    </source>
</evidence>
<comment type="subcellular location">
    <subcellularLocation>
        <location evidence="1">Cell membrane</location>
        <topology evidence="1">Multi-pass membrane protein</topology>
    </subcellularLocation>
</comment>
<protein>
    <recommendedName>
        <fullName evidence="8">MgtC/SapB/SrpB/YhiD N-terminal domain-containing protein</fullName>
    </recommendedName>
</protein>
<dbReference type="GO" id="GO:0005886">
    <property type="term" value="C:plasma membrane"/>
    <property type="evidence" value="ECO:0007669"/>
    <property type="project" value="UniProtKB-SubCell"/>
</dbReference>
<organism evidence="9 10">
    <name type="scientific">candidate division WOR-1 bacterium RIFOXYB2_FULL_36_35</name>
    <dbReference type="NCBI Taxonomy" id="1802578"/>
    <lineage>
        <taxon>Bacteria</taxon>
        <taxon>Bacillati</taxon>
        <taxon>Saganbacteria</taxon>
    </lineage>
</organism>
<sequence length="154" mass="16545">MSNLLAISPFECNLITKIIFACILGGFIGFSREKEGKAAGLRTHILVCIGATIFTMLSFMAFSMFPNVDPTRIASNVLIGIGFIGAGTIIRNAGGSISGITTAASIWIAAAIGMSISFELYHVAIFTTALTLIVLHSLHRLEKKYIHDKDKPLN</sequence>
<proteinExistence type="inferred from homology"/>
<name>A0A1F4S3L1_UNCSA</name>
<dbReference type="InterPro" id="IPR003416">
    <property type="entry name" value="MgtC/SapB/SrpB/YhiD_fam"/>
</dbReference>
<dbReference type="EMBL" id="MEUA01000027">
    <property type="protein sequence ID" value="OGC14989.1"/>
    <property type="molecule type" value="Genomic_DNA"/>
</dbReference>
<feature type="transmembrane region" description="Helical" evidence="7">
    <location>
        <begin position="120"/>
        <end position="138"/>
    </location>
</feature>
<evidence type="ECO:0000256" key="6">
    <source>
        <dbReference type="ARBA" id="ARBA00023136"/>
    </source>
</evidence>